<dbReference type="SUPFAM" id="SSF54791">
    <property type="entry name" value="Eukaryotic type KH-domain (KH-domain type I)"/>
    <property type="match status" value="2"/>
</dbReference>
<dbReference type="InterPro" id="IPR004087">
    <property type="entry name" value="KH_dom"/>
</dbReference>
<proteinExistence type="predicted"/>
<dbReference type="AlphaFoldDB" id="A0A2G5E9B2"/>
<feature type="compositionally biased region" description="Polar residues" evidence="3">
    <location>
        <begin position="443"/>
        <end position="453"/>
    </location>
</feature>
<feature type="compositionally biased region" description="Low complexity" evidence="3">
    <location>
        <begin position="59"/>
        <end position="77"/>
    </location>
</feature>
<sequence length="580" mass="62343">MVKEETVEKEQGFSSETNGNNNNKRKIEDPIQLAKQKAQEYIARIVSDAEIKRPKIDDSSTNSPPSFLPLSTSSSGPQTLPGQMSENSQTLTSFPTQPGSHYGFQSTSKSIDIPNGKVGVIIGKAGETIKSLQLQSGARIQVTKDTEVDPYSQTRGVELIGTQEQISRAEQLIKEVIIESDVGGSGSSAARGFTTIPHGSEEIVKVPNNKVAMVIGKQGETIKNMQSKSGARIQVIPLRLPPGDMSTERNVHIYGTKEQIEFAKGLVIEVINEQNRARNPSLGNNQMQQPYYTPGNWVPPVQPSAAQPGYGYAQPGAYQTPPPAYYGVYPPQPVGWDLSNSSGPPQQSTTNNYYGQQDQTGSTTSYATLNYGQTQSTSQNYEQGYSHQPPSYGQANPSQALQIDQQKTNATSGQPSASSQLDGNPSQPHAAQSTVQAPAYQVSYGQPPTSAPTSAYGPPSYTTHLPPHPGYEQTAYSQSGYGGQLPVHLPSPVQSQPPISQPVYGPGGYAPQPSPVQPNYYQGTPVYGQLPYQVQAQPPPKIYTPSLVHGAERNEDNGTVAPRPSNTACSSVKEEVHSQS</sequence>
<keyword evidence="6" id="KW-1185">Reference proteome</keyword>
<feature type="compositionally biased region" description="Polar residues" evidence="3">
    <location>
        <begin position="12"/>
        <end position="22"/>
    </location>
</feature>
<keyword evidence="1" id="KW-0677">Repeat</keyword>
<feature type="compositionally biased region" description="Polar residues" evidence="3">
    <location>
        <begin position="338"/>
        <end position="436"/>
    </location>
</feature>
<dbReference type="PANTHER" id="PTHR10288">
    <property type="entry name" value="KH DOMAIN CONTAINING RNA BINDING PROTEIN"/>
    <property type="match status" value="1"/>
</dbReference>
<feature type="region of interest" description="Disordered" evidence="3">
    <location>
        <begin position="278"/>
        <end position="300"/>
    </location>
</feature>
<dbReference type="Gene3D" id="3.30.1370.10">
    <property type="entry name" value="K Homology domain, type 1"/>
    <property type="match status" value="2"/>
</dbReference>
<dbReference type="Pfam" id="PF00013">
    <property type="entry name" value="KH_1"/>
    <property type="match status" value="2"/>
</dbReference>
<dbReference type="SMART" id="SM00322">
    <property type="entry name" value="KH"/>
    <property type="match status" value="2"/>
</dbReference>
<dbReference type="PROSITE" id="PS50084">
    <property type="entry name" value="KH_TYPE_1"/>
    <property type="match status" value="2"/>
</dbReference>
<feature type="domain" description="K Homology" evidence="4">
    <location>
        <begin position="105"/>
        <end position="178"/>
    </location>
</feature>
<evidence type="ECO:0000256" key="2">
    <source>
        <dbReference type="PROSITE-ProRule" id="PRU00117"/>
    </source>
</evidence>
<feature type="domain" description="K Homology" evidence="4">
    <location>
        <begin position="198"/>
        <end position="272"/>
    </location>
</feature>
<feature type="compositionally biased region" description="Low complexity" evidence="3">
    <location>
        <begin position="490"/>
        <end position="503"/>
    </location>
</feature>
<evidence type="ECO:0000256" key="3">
    <source>
        <dbReference type="SAM" id="MobiDB-lite"/>
    </source>
</evidence>
<feature type="compositionally biased region" description="Polar residues" evidence="3">
    <location>
        <begin position="78"/>
        <end position="108"/>
    </location>
</feature>
<feature type="compositionally biased region" description="Basic and acidic residues" evidence="3">
    <location>
        <begin position="1"/>
        <end position="11"/>
    </location>
</feature>
<dbReference type="Proteomes" id="UP000230069">
    <property type="component" value="Unassembled WGS sequence"/>
</dbReference>
<evidence type="ECO:0000256" key="1">
    <source>
        <dbReference type="ARBA" id="ARBA00022737"/>
    </source>
</evidence>
<accession>A0A2G5E9B2</accession>
<protein>
    <recommendedName>
        <fullName evidence="4">K Homology domain-containing protein</fullName>
    </recommendedName>
</protein>
<dbReference type="InterPro" id="IPR004088">
    <property type="entry name" value="KH_dom_type_1"/>
</dbReference>
<evidence type="ECO:0000313" key="5">
    <source>
        <dbReference type="EMBL" id="PIA52348.1"/>
    </source>
</evidence>
<dbReference type="STRING" id="218851.A0A2G5E9B2"/>
<dbReference type="InParanoid" id="A0A2G5E9B2"/>
<gene>
    <name evidence="5" type="ORF">AQUCO_01000304v1</name>
</gene>
<dbReference type="GO" id="GO:0003723">
    <property type="term" value="F:RNA binding"/>
    <property type="evidence" value="ECO:0007669"/>
    <property type="project" value="UniProtKB-UniRule"/>
</dbReference>
<feature type="compositionally biased region" description="Polar residues" evidence="3">
    <location>
        <begin position="278"/>
        <end position="291"/>
    </location>
</feature>
<dbReference type="OrthoDB" id="5204190at2759"/>
<reference evidence="5 6" key="1">
    <citation type="submission" date="2017-09" db="EMBL/GenBank/DDBJ databases">
        <title>WGS assembly of Aquilegia coerulea Goldsmith.</title>
        <authorList>
            <person name="Hodges S."/>
            <person name="Kramer E."/>
            <person name="Nordborg M."/>
            <person name="Tomkins J."/>
            <person name="Borevitz J."/>
            <person name="Derieg N."/>
            <person name="Yan J."/>
            <person name="Mihaltcheva S."/>
            <person name="Hayes R.D."/>
            <person name="Rokhsar D."/>
        </authorList>
    </citation>
    <scope>NUCLEOTIDE SEQUENCE [LARGE SCALE GENOMIC DNA]</scope>
    <source>
        <strain evidence="6">cv. Goldsmith</strain>
    </source>
</reference>
<organism evidence="5 6">
    <name type="scientific">Aquilegia coerulea</name>
    <name type="common">Rocky mountain columbine</name>
    <dbReference type="NCBI Taxonomy" id="218851"/>
    <lineage>
        <taxon>Eukaryota</taxon>
        <taxon>Viridiplantae</taxon>
        <taxon>Streptophyta</taxon>
        <taxon>Embryophyta</taxon>
        <taxon>Tracheophyta</taxon>
        <taxon>Spermatophyta</taxon>
        <taxon>Magnoliopsida</taxon>
        <taxon>Ranunculales</taxon>
        <taxon>Ranunculaceae</taxon>
        <taxon>Thalictroideae</taxon>
        <taxon>Aquilegia</taxon>
    </lineage>
</organism>
<feature type="region of interest" description="Disordered" evidence="3">
    <location>
        <begin position="1"/>
        <end position="32"/>
    </location>
</feature>
<dbReference type="CDD" id="cd00105">
    <property type="entry name" value="KH-I"/>
    <property type="match status" value="2"/>
</dbReference>
<evidence type="ECO:0000313" key="6">
    <source>
        <dbReference type="Proteomes" id="UP000230069"/>
    </source>
</evidence>
<keyword evidence="2" id="KW-0694">RNA-binding</keyword>
<dbReference type="EMBL" id="KZ305027">
    <property type="protein sequence ID" value="PIA52348.1"/>
    <property type="molecule type" value="Genomic_DNA"/>
</dbReference>
<name>A0A2G5E9B2_AQUCA</name>
<feature type="compositionally biased region" description="Basic and acidic residues" evidence="3">
    <location>
        <begin position="48"/>
        <end position="58"/>
    </location>
</feature>
<feature type="region of interest" description="Disordered" evidence="3">
    <location>
        <begin position="336"/>
        <end position="523"/>
    </location>
</feature>
<evidence type="ECO:0000259" key="4">
    <source>
        <dbReference type="SMART" id="SM00322"/>
    </source>
</evidence>
<feature type="region of interest" description="Disordered" evidence="3">
    <location>
        <begin position="536"/>
        <end position="580"/>
    </location>
</feature>
<feature type="region of interest" description="Disordered" evidence="3">
    <location>
        <begin position="48"/>
        <end position="108"/>
    </location>
</feature>
<dbReference type="InterPro" id="IPR036612">
    <property type="entry name" value="KH_dom_type_1_sf"/>
</dbReference>